<feature type="region of interest" description="Disordered" evidence="1">
    <location>
        <begin position="39"/>
        <end position="60"/>
    </location>
</feature>
<dbReference type="AlphaFoldDB" id="A0AAP2USJ4"/>
<feature type="non-terminal residue" evidence="3">
    <location>
        <position position="1"/>
    </location>
</feature>
<feature type="transmembrane region" description="Helical" evidence="2">
    <location>
        <begin position="12"/>
        <end position="30"/>
    </location>
</feature>
<keyword evidence="2" id="KW-1133">Transmembrane helix</keyword>
<evidence type="ECO:0000256" key="1">
    <source>
        <dbReference type="SAM" id="MobiDB-lite"/>
    </source>
</evidence>
<reference evidence="3" key="1">
    <citation type="journal article" date="2022" name="Clin. Infect. Dis.">
        <title>Association between Clostridium innocuum and antibiotic-associated diarrhea in adults and children: A cross-sectional study and comparative genomics analysis.</title>
        <authorList>
            <person name="Cherny K.E."/>
            <person name="Muscat E.B."/>
            <person name="Balaji A."/>
            <person name="Mukherjee J."/>
            <person name="Ozer E.A."/>
            <person name="Angarone M.P."/>
            <person name="Hauser A.R."/>
            <person name="Sichel J.S."/>
            <person name="Amponsah E."/>
            <person name="Kociolek L.K."/>
        </authorList>
    </citation>
    <scope>NUCLEOTIDE SEQUENCE</scope>
    <source>
        <strain evidence="3">NU1-AC-029v</strain>
    </source>
</reference>
<organism evidence="3 4">
    <name type="scientific">Clostridium innocuum</name>
    <dbReference type="NCBI Taxonomy" id="1522"/>
    <lineage>
        <taxon>Bacteria</taxon>
        <taxon>Bacillati</taxon>
        <taxon>Bacillota</taxon>
        <taxon>Clostridia</taxon>
        <taxon>Eubacteriales</taxon>
        <taxon>Clostridiaceae</taxon>
        <taxon>Clostridium</taxon>
    </lineage>
</organism>
<evidence type="ECO:0000313" key="4">
    <source>
        <dbReference type="Proteomes" id="UP001203972"/>
    </source>
</evidence>
<sequence length="60" mass="6045">FGKTGGNDFFIVVSIAALAVLACGCAYYGIKNRRAAKAEDAAVDEGGDTDNGDVSGDSEA</sequence>
<dbReference type="Proteomes" id="UP001203972">
    <property type="component" value="Unassembled WGS sequence"/>
</dbReference>
<proteinExistence type="predicted"/>
<protein>
    <submittedName>
        <fullName evidence="3">Uncharacterized protein</fullName>
    </submittedName>
</protein>
<name>A0AAP2USJ4_CLOIN</name>
<accession>A0AAP2USJ4</accession>
<evidence type="ECO:0000256" key="2">
    <source>
        <dbReference type="SAM" id="Phobius"/>
    </source>
</evidence>
<keyword evidence="2" id="KW-0812">Transmembrane</keyword>
<keyword evidence="2" id="KW-0472">Membrane</keyword>
<comment type="caution">
    <text evidence="3">The sequence shown here is derived from an EMBL/GenBank/DDBJ whole genome shotgun (WGS) entry which is preliminary data.</text>
</comment>
<gene>
    <name evidence="3" type="ORF">MKC95_23395</name>
</gene>
<dbReference type="EMBL" id="JAKTMA010000119">
    <property type="protein sequence ID" value="MCR0235710.1"/>
    <property type="molecule type" value="Genomic_DNA"/>
</dbReference>
<feature type="compositionally biased region" description="Acidic residues" evidence="1">
    <location>
        <begin position="41"/>
        <end position="60"/>
    </location>
</feature>
<evidence type="ECO:0000313" key="3">
    <source>
        <dbReference type="EMBL" id="MCR0235710.1"/>
    </source>
</evidence>